<accession>A0A0D3FX74</accession>
<evidence type="ECO:0000313" key="4">
    <source>
        <dbReference type="Proteomes" id="UP000026960"/>
    </source>
</evidence>
<reference evidence="3" key="2">
    <citation type="submission" date="2015-03" db="UniProtKB">
        <authorList>
            <consortium name="EnsemblPlants"/>
        </authorList>
    </citation>
    <scope>IDENTIFICATION</scope>
</reference>
<evidence type="ECO:0000313" key="3">
    <source>
        <dbReference type="EnsemblPlants" id="OBART04G16510.1"/>
    </source>
</evidence>
<dbReference type="SUPFAM" id="SSF81383">
    <property type="entry name" value="F-box domain"/>
    <property type="match status" value="2"/>
</dbReference>
<dbReference type="Pfam" id="PF00646">
    <property type="entry name" value="F-box"/>
    <property type="match status" value="2"/>
</dbReference>
<feature type="region of interest" description="Disordered" evidence="1">
    <location>
        <begin position="943"/>
        <end position="990"/>
    </location>
</feature>
<dbReference type="AlphaFoldDB" id="A0A0D3FX74"/>
<proteinExistence type="predicted"/>
<dbReference type="Pfam" id="PF23622">
    <property type="entry name" value="LRR_At1g61320_AtMIF1"/>
    <property type="match status" value="2"/>
</dbReference>
<dbReference type="PROSITE" id="PS50181">
    <property type="entry name" value="FBOX"/>
    <property type="match status" value="2"/>
</dbReference>
<dbReference type="EnsemblPlants" id="OBART04G16510.1">
    <property type="protein sequence ID" value="OBART04G16510.1"/>
    <property type="gene ID" value="OBART04G16510"/>
</dbReference>
<evidence type="ECO:0000259" key="2">
    <source>
        <dbReference type="PROSITE" id="PS50181"/>
    </source>
</evidence>
<dbReference type="InterPro" id="IPR036047">
    <property type="entry name" value="F-box-like_dom_sf"/>
</dbReference>
<dbReference type="Gene3D" id="1.20.1280.50">
    <property type="match status" value="2"/>
</dbReference>
<dbReference type="InterPro" id="IPR001810">
    <property type="entry name" value="F-box_dom"/>
</dbReference>
<sequence>MSLSDLPDKALLVILNKLDTREAVRCSVLSRRWRRVPGMLPNIELDVDSFTPDHDDGFTSTLSDAARNNYAMVSAVQSLLSHESRHDIRRLDLSFFSRDEILDLRFDVLSEKSYMECPDNDRVKQGRRLLHCFDRYPRVFAGLTSLHLECVTVQGPRFSDVITACEKLIDLSLVRCNFGKETALTIQHEQLSVIDLEFCTCDTVELEWLPKLSELSMSVWFWSPRQYPLVFGHAPRLQRLELTHAGLVHSKVLRLSKLLDNCTSLRELWLDFECEKIWIQPETPTHLAPILRNVTFMDVNRIHPNSGIIWTLFLLEAAPLLKILSIMVTDHHCVPLEEELLERMFICEKNNINWEPSNFKHNNLTKLIIYGFRPENRFMSYIRRVMKAAVNLDEISLHDDRFASRSANARLQPWICPWRTGHSWRRSTTNSIFEGHGPYRGRPKQPASESDVGVGIGNESNDYAAAASQTNRRYGQVVRSLLLPKNISTPAAVQAFRGQDTMSLSDLPDEALLVILNKLDTREALRCSVLSRRWRRVPGMLPNIELDVDSFTPDHDDGFTSTLSDDARNSYAMVSAVQSLLSHESRHDIRRLDLSFFSRDESVGIIHAIDDAMARGRRILKMCFDVVSEKCYLECPDRDRVKQGKRLLYCFDAYPHVFAGLTSLHLECITVQGPCFSNVITACEKLSYLSLVYCDFGEETPLTIHHEHLRVVKLEFCTCDTVELEVPDLLKLMMSVWSWSPRRYPFVFGHAPRLQRLELAHAGLIDSKMLQLSKLLDNCTSLRELWLNFEREKIWILPETPTRLAPLLNNLTFVGVHRIHPNSGITWTLFLLEAAPLLKMLSIKVTDHQCKPIEGELLKRTLCEKNNIYWEPSDFKHYSLTMLIFYGFQPGKKCMEYIRQVIKRAVNLEDILLHDDRCEATREATTRPPPLLAAAGLLASSAQADRGPAQGGDGNDHQIRTAPTESCGAAAGDGDGDGSEDGDGRGEQRRAGMRPMAAGMATAVVESADPAAARRWTVLQAACPTSGAGICGAPTLVVALWRQQAVVVRRTARSSSRFRSDASLVRSGVAWSPVVVIFDIYTEV</sequence>
<organism evidence="3">
    <name type="scientific">Oryza barthii</name>
    <dbReference type="NCBI Taxonomy" id="65489"/>
    <lineage>
        <taxon>Eukaryota</taxon>
        <taxon>Viridiplantae</taxon>
        <taxon>Streptophyta</taxon>
        <taxon>Embryophyta</taxon>
        <taxon>Tracheophyta</taxon>
        <taxon>Spermatophyta</taxon>
        <taxon>Magnoliopsida</taxon>
        <taxon>Liliopsida</taxon>
        <taxon>Poales</taxon>
        <taxon>Poaceae</taxon>
        <taxon>BOP clade</taxon>
        <taxon>Oryzoideae</taxon>
        <taxon>Oryzeae</taxon>
        <taxon>Oryzinae</taxon>
        <taxon>Oryza</taxon>
    </lineage>
</organism>
<dbReference type="HOGENOM" id="CLU_013738_0_0_1"/>
<feature type="region of interest" description="Disordered" evidence="1">
    <location>
        <begin position="434"/>
        <end position="455"/>
    </location>
</feature>
<dbReference type="SMART" id="SM00256">
    <property type="entry name" value="FBOX"/>
    <property type="match status" value="2"/>
</dbReference>
<protein>
    <recommendedName>
        <fullName evidence="2">F-box domain-containing protein</fullName>
    </recommendedName>
</protein>
<dbReference type="PaxDb" id="65489-OBART04G16510.1"/>
<dbReference type="InterPro" id="IPR055357">
    <property type="entry name" value="LRR_At1g61320_AtMIF1"/>
</dbReference>
<dbReference type="Gene3D" id="3.80.10.10">
    <property type="entry name" value="Ribonuclease Inhibitor"/>
    <property type="match status" value="2"/>
</dbReference>
<name>A0A0D3FX74_9ORYZ</name>
<dbReference type="InterPro" id="IPR044997">
    <property type="entry name" value="F-box_plant"/>
</dbReference>
<evidence type="ECO:0000256" key="1">
    <source>
        <dbReference type="SAM" id="MobiDB-lite"/>
    </source>
</evidence>
<dbReference type="SUPFAM" id="SSF52058">
    <property type="entry name" value="L domain-like"/>
    <property type="match status" value="1"/>
</dbReference>
<keyword evidence="4" id="KW-1185">Reference proteome</keyword>
<dbReference type="Proteomes" id="UP000026960">
    <property type="component" value="Chromosome 4"/>
</dbReference>
<feature type="domain" description="F-box" evidence="2">
    <location>
        <begin position="1"/>
        <end position="36"/>
    </location>
</feature>
<reference evidence="3" key="1">
    <citation type="journal article" date="2009" name="Rice">
        <title>De Novo Next Generation Sequencing of Plant Genomes.</title>
        <authorList>
            <person name="Rounsley S."/>
            <person name="Marri P.R."/>
            <person name="Yu Y."/>
            <person name="He R."/>
            <person name="Sisneros N."/>
            <person name="Goicoechea J.L."/>
            <person name="Lee S.J."/>
            <person name="Angelova A."/>
            <person name="Kudrna D."/>
            <person name="Luo M."/>
            <person name="Affourtit J."/>
            <person name="Desany B."/>
            <person name="Knight J."/>
            <person name="Niazi F."/>
            <person name="Egholm M."/>
            <person name="Wing R.A."/>
        </authorList>
    </citation>
    <scope>NUCLEOTIDE SEQUENCE [LARGE SCALE GENOMIC DNA]</scope>
    <source>
        <strain evidence="3">cv. IRGC 105608</strain>
    </source>
</reference>
<dbReference type="STRING" id="65489.A0A0D3FX74"/>
<dbReference type="PANTHER" id="PTHR32153">
    <property type="entry name" value="OJ000223_09.16 PROTEIN"/>
    <property type="match status" value="1"/>
</dbReference>
<feature type="domain" description="F-box" evidence="2">
    <location>
        <begin position="501"/>
        <end position="537"/>
    </location>
</feature>
<dbReference type="InterPro" id="IPR032675">
    <property type="entry name" value="LRR_dom_sf"/>
</dbReference>
<dbReference type="Gramene" id="OBART04G16510.1">
    <property type="protein sequence ID" value="OBART04G16510.1"/>
    <property type="gene ID" value="OBART04G16510"/>
</dbReference>